<dbReference type="EMBL" id="KB445643">
    <property type="protein sequence ID" value="EMD64356.1"/>
    <property type="molecule type" value="Genomic_DNA"/>
</dbReference>
<gene>
    <name evidence="1" type="ORF">COCSADRAFT_324310</name>
</gene>
<accession>M2T522</accession>
<dbReference type="Proteomes" id="UP000016934">
    <property type="component" value="Unassembled WGS sequence"/>
</dbReference>
<organism evidence="1 2">
    <name type="scientific">Cochliobolus sativus (strain ND90Pr / ATCC 201652)</name>
    <name type="common">Common root rot and spot blotch fungus</name>
    <name type="synonym">Bipolaris sorokiniana</name>
    <dbReference type="NCBI Taxonomy" id="665912"/>
    <lineage>
        <taxon>Eukaryota</taxon>
        <taxon>Fungi</taxon>
        <taxon>Dikarya</taxon>
        <taxon>Ascomycota</taxon>
        <taxon>Pezizomycotina</taxon>
        <taxon>Dothideomycetes</taxon>
        <taxon>Pleosporomycetidae</taxon>
        <taxon>Pleosporales</taxon>
        <taxon>Pleosporineae</taxon>
        <taxon>Pleosporaceae</taxon>
        <taxon>Bipolaris</taxon>
    </lineage>
</organism>
<protein>
    <submittedName>
        <fullName evidence="1">Uncharacterized protein</fullName>
    </submittedName>
</protein>
<dbReference type="HOGENOM" id="CLU_1722209_0_0_1"/>
<dbReference type="AlphaFoldDB" id="M2T522"/>
<name>M2T522_COCSN</name>
<dbReference type="KEGG" id="bsc:COCSADRAFT_324310"/>
<keyword evidence="2" id="KW-1185">Reference proteome</keyword>
<reference evidence="2" key="2">
    <citation type="journal article" date="2013" name="PLoS Genet.">
        <title>Comparative genome structure, secondary metabolite, and effector coding capacity across Cochliobolus pathogens.</title>
        <authorList>
            <person name="Condon B.J."/>
            <person name="Leng Y."/>
            <person name="Wu D."/>
            <person name="Bushley K.E."/>
            <person name="Ohm R.A."/>
            <person name="Otillar R."/>
            <person name="Martin J."/>
            <person name="Schackwitz W."/>
            <person name="Grimwood J."/>
            <person name="MohdZainudin N."/>
            <person name="Xue C."/>
            <person name="Wang R."/>
            <person name="Manning V.A."/>
            <person name="Dhillon B."/>
            <person name="Tu Z.J."/>
            <person name="Steffenson B.J."/>
            <person name="Salamov A."/>
            <person name="Sun H."/>
            <person name="Lowry S."/>
            <person name="LaButti K."/>
            <person name="Han J."/>
            <person name="Copeland A."/>
            <person name="Lindquist E."/>
            <person name="Barry K."/>
            <person name="Schmutz J."/>
            <person name="Baker S.E."/>
            <person name="Ciuffetti L.M."/>
            <person name="Grigoriev I.V."/>
            <person name="Zhong S."/>
            <person name="Turgeon B.G."/>
        </authorList>
    </citation>
    <scope>NUCLEOTIDE SEQUENCE [LARGE SCALE GENOMIC DNA]</scope>
    <source>
        <strain evidence="2">ND90Pr / ATCC 201652</strain>
    </source>
</reference>
<evidence type="ECO:0000313" key="2">
    <source>
        <dbReference type="Proteomes" id="UP000016934"/>
    </source>
</evidence>
<evidence type="ECO:0000313" key="1">
    <source>
        <dbReference type="EMBL" id="EMD64356.1"/>
    </source>
</evidence>
<reference evidence="1 2" key="1">
    <citation type="journal article" date="2012" name="PLoS Pathog.">
        <title>Diverse lifestyles and strategies of plant pathogenesis encoded in the genomes of eighteen Dothideomycetes fungi.</title>
        <authorList>
            <person name="Ohm R.A."/>
            <person name="Feau N."/>
            <person name="Henrissat B."/>
            <person name="Schoch C.L."/>
            <person name="Horwitz B.A."/>
            <person name="Barry K.W."/>
            <person name="Condon B.J."/>
            <person name="Copeland A.C."/>
            <person name="Dhillon B."/>
            <person name="Glaser F."/>
            <person name="Hesse C.N."/>
            <person name="Kosti I."/>
            <person name="LaButti K."/>
            <person name="Lindquist E.A."/>
            <person name="Lucas S."/>
            <person name="Salamov A.A."/>
            <person name="Bradshaw R.E."/>
            <person name="Ciuffetti L."/>
            <person name="Hamelin R.C."/>
            <person name="Kema G.H.J."/>
            <person name="Lawrence C."/>
            <person name="Scott J.A."/>
            <person name="Spatafora J.W."/>
            <person name="Turgeon B.G."/>
            <person name="de Wit P.J.G.M."/>
            <person name="Zhong S."/>
            <person name="Goodwin S.B."/>
            <person name="Grigoriev I.V."/>
        </authorList>
    </citation>
    <scope>NUCLEOTIDE SEQUENCE [LARGE SCALE GENOMIC DNA]</scope>
    <source>
        <strain evidence="2">ND90Pr / ATCC 201652</strain>
    </source>
</reference>
<dbReference type="GeneID" id="19136772"/>
<sequence>MADTCKLQRAAFWVGGGQKSGRNRGKISAAGGMRFEECDDMMARKWAWLGVGHFDCRKTGLFRGRRGRGQNVARVLQPNYLVQLGAFFSPPNRTQRSEGRSLAALHCPYPTPSFCPLCFVQKNNPSVSLPAPAAIGLTPSTPRVYTHMRNRR</sequence>
<dbReference type="RefSeq" id="XP_007700168.1">
    <property type="nucleotide sequence ID" value="XM_007701978.1"/>
</dbReference>
<proteinExistence type="predicted"/>